<dbReference type="Proteomes" id="UP000053268">
    <property type="component" value="Unassembled WGS sequence"/>
</dbReference>
<feature type="region of interest" description="Disordered" evidence="1">
    <location>
        <begin position="1"/>
        <end position="98"/>
    </location>
</feature>
<evidence type="ECO:0000256" key="1">
    <source>
        <dbReference type="SAM" id="MobiDB-lite"/>
    </source>
</evidence>
<feature type="compositionally biased region" description="Polar residues" evidence="1">
    <location>
        <begin position="18"/>
        <end position="35"/>
    </location>
</feature>
<reference evidence="2 3" key="1">
    <citation type="journal article" date="2015" name="Nat. Commun.">
        <title>Outbred genome sequencing and CRISPR/Cas9 gene editing in butterflies.</title>
        <authorList>
            <person name="Li X."/>
            <person name="Fan D."/>
            <person name="Zhang W."/>
            <person name="Liu G."/>
            <person name="Zhang L."/>
            <person name="Zhao L."/>
            <person name="Fang X."/>
            <person name="Chen L."/>
            <person name="Dong Y."/>
            <person name="Chen Y."/>
            <person name="Ding Y."/>
            <person name="Zhao R."/>
            <person name="Feng M."/>
            <person name="Zhu Y."/>
            <person name="Feng Y."/>
            <person name="Jiang X."/>
            <person name="Zhu D."/>
            <person name="Xiang H."/>
            <person name="Feng X."/>
            <person name="Li S."/>
            <person name="Wang J."/>
            <person name="Zhang G."/>
            <person name="Kronforst M.R."/>
            <person name="Wang W."/>
        </authorList>
    </citation>
    <scope>NUCLEOTIDE SEQUENCE [LARGE SCALE GENOMIC DNA]</scope>
    <source>
        <strain evidence="2">Ya'a_city_454_Px</strain>
        <tissue evidence="2">Whole body</tissue>
    </source>
</reference>
<dbReference type="AlphaFoldDB" id="A0A194QNF3"/>
<proteinExistence type="predicted"/>
<organism evidence="2 3">
    <name type="scientific">Papilio xuthus</name>
    <name type="common">Asian swallowtail butterfly</name>
    <dbReference type="NCBI Taxonomy" id="66420"/>
    <lineage>
        <taxon>Eukaryota</taxon>
        <taxon>Metazoa</taxon>
        <taxon>Ecdysozoa</taxon>
        <taxon>Arthropoda</taxon>
        <taxon>Hexapoda</taxon>
        <taxon>Insecta</taxon>
        <taxon>Pterygota</taxon>
        <taxon>Neoptera</taxon>
        <taxon>Endopterygota</taxon>
        <taxon>Lepidoptera</taxon>
        <taxon>Glossata</taxon>
        <taxon>Ditrysia</taxon>
        <taxon>Papilionoidea</taxon>
        <taxon>Papilionidae</taxon>
        <taxon>Papilioninae</taxon>
        <taxon>Papilio</taxon>
    </lineage>
</organism>
<keyword evidence="3" id="KW-1185">Reference proteome</keyword>
<gene>
    <name evidence="2" type="ORF">RR46_04132</name>
</gene>
<accession>A0A194QNF3</accession>
<sequence length="98" mass="10786">MDKTSTELSRSGRGHDNPSPSTGALHSLPLTNFPNYRNVPKRTTTGRRHAMSDVYTNFGPNVWANASPRPSVVRDVTPQWAGPVTSRTRSHAAAHQQH</sequence>
<feature type="compositionally biased region" description="Basic residues" evidence="1">
    <location>
        <begin position="88"/>
        <end position="98"/>
    </location>
</feature>
<name>A0A194QNF3_PAPXU</name>
<evidence type="ECO:0000313" key="2">
    <source>
        <dbReference type="EMBL" id="KPJ05016.1"/>
    </source>
</evidence>
<evidence type="ECO:0000313" key="3">
    <source>
        <dbReference type="Proteomes" id="UP000053268"/>
    </source>
</evidence>
<dbReference type="EMBL" id="KQ458793">
    <property type="protein sequence ID" value="KPJ05016.1"/>
    <property type="molecule type" value="Genomic_DNA"/>
</dbReference>
<protein>
    <submittedName>
        <fullName evidence="2">Uncharacterized protein</fullName>
    </submittedName>
</protein>